<dbReference type="Proteomes" id="UP000712080">
    <property type="component" value="Unassembled WGS sequence"/>
</dbReference>
<sequence>MSFLLILISTILLLILLTYAFMQRPEFGKKPKGKRLDRILAATNFDKGEFQNISFTPNLAEDAKMSTVLYNFFFGRGARRKPKQPIPSRKTDLKSLAPDENVLVWFGHSSYFIQIDGLKILVDPVFSGSASPIPPTTRSFKGSDVYSTYDFPDIDILIITHDHWDHLDYKTVRKLIPKVSAVVTSLGVGAHLEAWGYDPQRINELNWNEHILLRDNIRLDCTPARHFSGRTFKRNGTLWSSFVLKTPSKKIFIGGDSGYDSHFKNIGAVHGPFDLAIIECGQYNPAWKYIHLLPEDEMNAAKDLQAKAVLPVHWAKFNLALHDWDEPIRKITENAIASGIPLWTPMIGELVYLEGGQQFSKWWETID</sequence>
<dbReference type="Gene3D" id="3.60.15.10">
    <property type="entry name" value="Ribonuclease Z/Hydroxyacylglutathione hydrolase-like"/>
    <property type="match status" value="1"/>
</dbReference>
<dbReference type="GO" id="GO:0005737">
    <property type="term" value="C:cytoplasm"/>
    <property type="evidence" value="ECO:0007669"/>
    <property type="project" value="TreeGrafter"/>
</dbReference>
<dbReference type="EMBL" id="JAAMPU010000096">
    <property type="protein sequence ID" value="NMH26755.1"/>
    <property type="molecule type" value="Genomic_DNA"/>
</dbReference>
<dbReference type="SUPFAM" id="SSF56281">
    <property type="entry name" value="Metallo-hydrolase/oxidoreductase"/>
    <property type="match status" value="1"/>
</dbReference>
<protein>
    <submittedName>
        <fullName evidence="2">MBL fold metallo-hydrolase</fullName>
    </submittedName>
</protein>
<keyword evidence="3" id="KW-1185">Reference proteome</keyword>
<dbReference type="AlphaFoldDB" id="A0A972FK86"/>
<comment type="caution">
    <text evidence="2">The sequence shown here is derived from an EMBL/GenBank/DDBJ whole genome shotgun (WGS) entry which is preliminary data.</text>
</comment>
<accession>A0A972FK86</accession>
<dbReference type="InterPro" id="IPR001279">
    <property type="entry name" value="Metallo-B-lactamas"/>
</dbReference>
<feature type="domain" description="Metallo-beta-lactamase" evidence="1">
    <location>
        <begin position="120"/>
        <end position="314"/>
    </location>
</feature>
<gene>
    <name evidence="2" type="ORF">G6047_01820</name>
</gene>
<organism evidence="2 3">
    <name type="scientific">Flavobacterium silvaticum</name>
    <dbReference type="NCBI Taxonomy" id="1852020"/>
    <lineage>
        <taxon>Bacteria</taxon>
        <taxon>Pseudomonadati</taxon>
        <taxon>Bacteroidota</taxon>
        <taxon>Flavobacteriia</taxon>
        <taxon>Flavobacteriales</taxon>
        <taxon>Flavobacteriaceae</taxon>
        <taxon>Flavobacterium</taxon>
    </lineage>
</organism>
<dbReference type="PANTHER" id="PTHR15032:SF4">
    <property type="entry name" value="N-ACYL-PHOSPHATIDYLETHANOLAMINE-HYDROLYZING PHOSPHOLIPASE D"/>
    <property type="match status" value="1"/>
</dbReference>
<dbReference type="InterPro" id="IPR036866">
    <property type="entry name" value="RibonucZ/Hydroxyglut_hydro"/>
</dbReference>
<dbReference type="PANTHER" id="PTHR15032">
    <property type="entry name" value="N-ACYL-PHOSPHATIDYLETHANOLAMINE-HYDROLYZING PHOSPHOLIPASE D"/>
    <property type="match status" value="1"/>
</dbReference>
<dbReference type="Pfam" id="PF12706">
    <property type="entry name" value="Lactamase_B_2"/>
    <property type="match status" value="1"/>
</dbReference>
<evidence type="ECO:0000313" key="3">
    <source>
        <dbReference type="Proteomes" id="UP000712080"/>
    </source>
</evidence>
<evidence type="ECO:0000259" key="1">
    <source>
        <dbReference type="Pfam" id="PF12706"/>
    </source>
</evidence>
<name>A0A972FK86_9FLAO</name>
<proteinExistence type="predicted"/>
<dbReference type="RefSeq" id="WP_169525764.1">
    <property type="nucleotide sequence ID" value="NZ_JAAMPU010000096.1"/>
</dbReference>
<reference evidence="2" key="1">
    <citation type="submission" date="2020-02" db="EMBL/GenBank/DDBJ databases">
        <title>Flavobacterium sp. genome.</title>
        <authorList>
            <person name="Jung H.S."/>
            <person name="Baek J.H."/>
            <person name="Jeon C.O."/>
        </authorList>
    </citation>
    <scope>NUCLEOTIDE SEQUENCE</scope>
    <source>
        <strain evidence="2">SE-s28</strain>
    </source>
</reference>
<evidence type="ECO:0000313" key="2">
    <source>
        <dbReference type="EMBL" id="NMH26755.1"/>
    </source>
</evidence>